<gene>
    <name evidence="2" type="ORF">NEA10_11140</name>
</gene>
<reference evidence="2" key="1">
    <citation type="submission" date="2022-06" db="EMBL/GenBank/DDBJ databases">
        <title>Genome sequence of Phormidium yuhuli AB48 isolated from an industrial photobioreactor environment.</title>
        <authorList>
            <person name="Qiu Y."/>
            <person name="Noonan A.J.C."/>
            <person name="Dofher K."/>
            <person name="Koch M."/>
            <person name="Kieft B."/>
            <person name="Lin X."/>
            <person name="Ziels R.M."/>
            <person name="Hallam S.J."/>
        </authorList>
    </citation>
    <scope>NUCLEOTIDE SEQUENCE</scope>
    <source>
        <strain evidence="2">AB48</strain>
    </source>
</reference>
<evidence type="ECO:0000256" key="1">
    <source>
        <dbReference type="SAM" id="MobiDB-lite"/>
    </source>
</evidence>
<proteinExistence type="predicted"/>
<evidence type="ECO:0000313" key="2">
    <source>
        <dbReference type="EMBL" id="USR89447.1"/>
    </source>
</evidence>
<accession>A0ABY5AK19</accession>
<keyword evidence="3" id="KW-1185">Reference proteome</keyword>
<name>A0ABY5AK19_9CYAN</name>
<feature type="region of interest" description="Disordered" evidence="1">
    <location>
        <begin position="1"/>
        <end position="28"/>
    </location>
</feature>
<evidence type="ECO:0000313" key="3">
    <source>
        <dbReference type="Proteomes" id="UP001056708"/>
    </source>
</evidence>
<dbReference type="Proteomes" id="UP001056708">
    <property type="component" value="Chromosome"/>
</dbReference>
<sequence length="200" mass="22946">MTSVKRQPPDPPRRSTVSNPRPSPHIHVSHNPMIQIEDTYRFEQPDQLIDAFNVNQGEAMKELQHLAAWVREQYPEGYLLTWLLNQPGLWWCDGEIYQAALSKDGARLKRYVQKNDQQEMLQGIASKLTHDESWDALAVSLGRIFALYQQELTQLQERRVQQVARSRSKSSDSENWSSEISVQKPLPDPNADPITGVEKG</sequence>
<organism evidence="2 3">
    <name type="scientific">Phormidium yuhuli AB48</name>
    <dbReference type="NCBI Taxonomy" id="2940671"/>
    <lineage>
        <taxon>Bacteria</taxon>
        <taxon>Bacillati</taxon>
        <taxon>Cyanobacteriota</taxon>
        <taxon>Cyanophyceae</taxon>
        <taxon>Oscillatoriophycideae</taxon>
        <taxon>Oscillatoriales</taxon>
        <taxon>Oscillatoriaceae</taxon>
        <taxon>Phormidium</taxon>
        <taxon>Phormidium yuhuli</taxon>
    </lineage>
</organism>
<dbReference type="RefSeq" id="WP_252659932.1">
    <property type="nucleotide sequence ID" value="NZ_CP098611.1"/>
</dbReference>
<dbReference type="EMBL" id="CP098611">
    <property type="protein sequence ID" value="USR89447.1"/>
    <property type="molecule type" value="Genomic_DNA"/>
</dbReference>
<feature type="region of interest" description="Disordered" evidence="1">
    <location>
        <begin position="163"/>
        <end position="200"/>
    </location>
</feature>
<protein>
    <submittedName>
        <fullName evidence="2">Uncharacterized protein</fullName>
    </submittedName>
</protein>